<dbReference type="GO" id="GO:0046872">
    <property type="term" value="F:metal ion binding"/>
    <property type="evidence" value="ECO:0007669"/>
    <property type="project" value="UniProtKB-KW"/>
</dbReference>
<dbReference type="GO" id="GO:0003712">
    <property type="term" value="F:transcription coregulator activity"/>
    <property type="evidence" value="ECO:0007669"/>
    <property type="project" value="TreeGrafter"/>
</dbReference>
<dbReference type="GO" id="GO:0030018">
    <property type="term" value="C:Z disc"/>
    <property type="evidence" value="ECO:0007669"/>
    <property type="project" value="TreeGrafter"/>
</dbReference>
<dbReference type="EMBL" id="CANHGI010000001">
    <property type="protein sequence ID" value="CAI5439471.1"/>
    <property type="molecule type" value="Genomic_DNA"/>
</dbReference>
<dbReference type="PROSITE" id="PS50023">
    <property type="entry name" value="LIM_DOMAIN_2"/>
    <property type="match status" value="2"/>
</dbReference>
<proteinExistence type="predicted"/>
<dbReference type="SMART" id="SM00132">
    <property type="entry name" value="LIM"/>
    <property type="match status" value="2"/>
</dbReference>
<evidence type="ECO:0000313" key="8">
    <source>
        <dbReference type="Proteomes" id="UP001152747"/>
    </source>
</evidence>
<dbReference type="Gene3D" id="2.10.110.10">
    <property type="entry name" value="Cysteine Rich Protein"/>
    <property type="match status" value="2"/>
</dbReference>
<dbReference type="Proteomes" id="UP001152747">
    <property type="component" value="Unassembled WGS sequence"/>
</dbReference>
<feature type="domain" description="LIM zinc-binding" evidence="6">
    <location>
        <begin position="2"/>
        <end position="67"/>
    </location>
</feature>
<sequence length="133" mass="15461">MSKCGGCLRTITKQDVKNGKVIGVLDSLWHRDHLKCCYCRTHLSEDQVYRSSFDRFQAACYNCYMMTTHPTCAGCFEPLMEKATQAMDLLYHQKCFKCALCRKVIPIGNGFYEKDDMIVDQKCYIMQCREKLL</sequence>
<evidence type="ECO:0000256" key="2">
    <source>
        <dbReference type="ARBA" id="ARBA00022737"/>
    </source>
</evidence>
<keyword evidence="3 5" id="KW-0862">Zinc</keyword>
<comment type="caution">
    <text evidence="7">The sequence shown here is derived from an EMBL/GenBank/DDBJ whole genome shotgun (WGS) entry which is preliminary data.</text>
</comment>
<dbReference type="InterPro" id="IPR001781">
    <property type="entry name" value="Znf_LIM"/>
</dbReference>
<gene>
    <name evidence="7" type="ORF">CAMP_LOCUS2108</name>
</gene>
<accession>A0A9P1I794</accession>
<protein>
    <recommendedName>
        <fullName evidence="6">LIM zinc-binding domain-containing protein</fullName>
    </recommendedName>
</protein>
<organism evidence="7 8">
    <name type="scientific">Caenorhabditis angaria</name>
    <dbReference type="NCBI Taxonomy" id="860376"/>
    <lineage>
        <taxon>Eukaryota</taxon>
        <taxon>Metazoa</taxon>
        <taxon>Ecdysozoa</taxon>
        <taxon>Nematoda</taxon>
        <taxon>Chromadorea</taxon>
        <taxon>Rhabditida</taxon>
        <taxon>Rhabditina</taxon>
        <taxon>Rhabditomorpha</taxon>
        <taxon>Rhabditoidea</taxon>
        <taxon>Rhabditidae</taxon>
        <taxon>Peloderinae</taxon>
        <taxon>Caenorhabditis</taxon>
    </lineage>
</organism>
<feature type="domain" description="LIM zinc-binding" evidence="6">
    <location>
        <begin position="70"/>
        <end position="130"/>
    </location>
</feature>
<keyword evidence="1 5" id="KW-0479">Metal-binding</keyword>
<dbReference type="CDD" id="cd08368">
    <property type="entry name" value="LIM"/>
    <property type="match status" value="1"/>
</dbReference>
<dbReference type="AlphaFoldDB" id="A0A9P1I794"/>
<evidence type="ECO:0000259" key="6">
    <source>
        <dbReference type="PROSITE" id="PS50023"/>
    </source>
</evidence>
<name>A0A9P1I794_9PELO</name>
<dbReference type="PANTHER" id="PTHR24205:SF16">
    <property type="entry name" value="GH01042P-RELATED"/>
    <property type="match status" value="1"/>
</dbReference>
<reference evidence="7" key="1">
    <citation type="submission" date="2022-11" db="EMBL/GenBank/DDBJ databases">
        <authorList>
            <person name="Kikuchi T."/>
        </authorList>
    </citation>
    <scope>NUCLEOTIDE SEQUENCE</scope>
    <source>
        <strain evidence="7">PS1010</strain>
    </source>
</reference>
<evidence type="ECO:0000256" key="4">
    <source>
        <dbReference type="ARBA" id="ARBA00023038"/>
    </source>
</evidence>
<keyword evidence="8" id="KW-1185">Reference proteome</keyword>
<dbReference type="PANTHER" id="PTHR24205">
    <property type="entry name" value="FOUR AND A HALF LIM DOMAINS PROTEIN"/>
    <property type="match status" value="1"/>
</dbReference>
<dbReference type="SUPFAM" id="SSF57716">
    <property type="entry name" value="Glucocorticoid receptor-like (DNA-binding domain)"/>
    <property type="match status" value="1"/>
</dbReference>
<evidence type="ECO:0000256" key="5">
    <source>
        <dbReference type="PROSITE-ProRule" id="PRU00125"/>
    </source>
</evidence>
<evidence type="ECO:0000256" key="3">
    <source>
        <dbReference type="ARBA" id="ARBA00022833"/>
    </source>
</evidence>
<dbReference type="Pfam" id="PF00412">
    <property type="entry name" value="LIM"/>
    <property type="match status" value="2"/>
</dbReference>
<evidence type="ECO:0000256" key="1">
    <source>
        <dbReference type="ARBA" id="ARBA00022723"/>
    </source>
</evidence>
<dbReference type="OrthoDB" id="1112565at2759"/>
<dbReference type="GO" id="GO:0005634">
    <property type="term" value="C:nucleus"/>
    <property type="evidence" value="ECO:0007669"/>
    <property type="project" value="TreeGrafter"/>
</dbReference>
<keyword evidence="4 5" id="KW-0440">LIM domain</keyword>
<evidence type="ECO:0000313" key="7">
    <source>
        <dbReference type="EMBL" id="CAI5439471.1"/>
    </source>
</evidence>
<keyword evidence="2" id="KW-0677">Repeat</keyword>
<dbReference type="PROSITE" id="PS00478">
    <property type="entry name" value="LIM_DOMAIN_1"/>
    <property type="match status" value="2"/>
</dbReference>